<evidence type="ECO:0000313" key="2">
    <source>
        <dbReference type="Proteomes" id="UP000294772"/>
    </source>
</evidence>
<sequence>MHAGTSEFFEDINDALREAVRALGGVKQVGAWLWPEIAPDTAGNRLRDCLNPERREKLSPEQVLFILRRAREVGYHAAMEYLAASCGYAKPAPLAPEDKLADLQRQFIASVESLERIQRQIQSMQGGHAMPPQAMRRVA</sequence>
<comment type="caution">
    <text evidence="1">The sequence shown here is derived from an EMBL/GenBank/DDBJ whole genome shotgun (WGS) entry which is preliminary data.</text>
</comment>
<dbReference type="Proteomes" id="UP000294772">
    <property type="component" value="Unassembled WGS sequence"/>
</dbReference>
<reference evidence="1 2" key="1">
    <citation type="submission" date="2019-03" db="EMBL/GenBank/DDBJ databases">
        <title>Genomic Encyclopedia of Type Strains, Phase IV (KMG-IV): sequencing the most valuable type-strain genomes for metagenomic binning, comparative biology and taxonomic classification.</title>
        <authorList>
            <person name="Goeker M."/>
        </authorList>
    </citation>
    <scope>NUCLEOTIDE SEQUENCE [LARGE SCALE GENOMIC DNA]</scope>
    <source>
        <strain evidence="1 2">DSM 15264</strain>
    </source>
</reference>
<accession>A0AA46DCS9</accession>
<evidence type="ECO:0000313" key="1">
    <source>
        <dbReference type="EMBL" id="TCP06582.1"/>
    </source>
</evidence>
<protein>
    <submittedName>
        <fullName evidence="1">Uncharacterized protein</fullName>
    </submittedName>
</protein>
<proteinExistence type="predicted"/>
<dbReference type="RefSeq" id="WP_132765407.1">
    <property type="nucleotide sequence ID" value="NZ_CP110416.1"/>
</dbReference>
<organism evidence="1 2">
    <name type="scientific">Caldimonas thermodepolymerans</name>
    <dbReference type="NCBI Taxonomy" id="215580"/>
    <lineage>
        <taxon>Bacteria</taxon>
        <taxon>Pseudomonadati</taxon>
        <taxon>Pseudomonadota</taxon>
        <taxon>Betaproteobacteria</taxon>
        <taxon>Burkholderiales</taxon>
        <taxon>Sphaerotilaceae</taxon>
        <taxon>Caldimonas</taxon>
    </lineage>
</organism>
<name>A0AA46DCS9_9BURK</name>
<dbReference type="AlphaFoldDB" id="A0AA46DCS9"/>
<dbReference type="EMBL" id="SLXF01000006">
    <property type="protein sequence ID" value="TCP06582.1"/>
    <property type="molecule type" value="Genomic_DNA"/>
</dbReference>
<gene>
    <name evidence="1" type="ORF">EV676_10665</name>
</gene>